<dbReference type="RefSeq" id="WP_184003386.1">
    <property type="nucleotide sequence ID" value="NZ_JACIJI010000003.1"/>
</dbReference>
<evidence type="ECO:0000313" key="2">
    <source>
        <dbReference type="Proteomes" id="UP000554342"/>
    </source>
</evidence>
<dbReference type="AlphaFoldDB" id="A0A840YZV7"/>
<comment type="caution">
    <text evidence="1">The sequence shown here is derived from an EMBL/GenBank/DDBJ whole genome shotgun (WGS) entry which is preliminary data.</text>
</comment>
<dbReference type="InterPro" id="IPR011990">
    <property type="entry name" value="TPR-like_helical_dom_sf"/>
</dbReference>
<name>A0A840YZV7_9SPHN</name>
<protein>
    <submittedName>
        <fullName evidence="1">Tetratricopeptide (TPR) repeat protein</fullName>
    </submittedName>
</protein>
<dbReference type="Proteomes" id="UP000554342">
    <property type="component" value="Unassembled WGS sequence"/>
</dbReference>
<proteinExistence type="predicted"/>
<sequence>MRLWLEHHKGDDAAAVATVEAMSSGRGRALNAIPRPLLFDLDTALKKAGNTALRIRLLKVLSADSYIPDDTVLPPDAFKQRYATLLFAQGQKDEARAVVKSIREPAIVRDMLFEPGLRTLFGPDYDFRALVERRNAALKRIAQEHPDLLEPVVIRSVYLQILGKPQEALQILNAARAKIDVPNHYSDAQHQVIWFWNEWASAETMLGKYDDAVAAFRQATSKQEDGGANVSQVINLAATQLQFAHPEAALSTLKAFDDDSRSTSPFGEMQFREVRGCANSRLGHADKANSDLEYLQQHEADAPAALTDMLICMDDVDSAAASYIRRLQNPEQQAGALIELSDFADPPVQLPSYPGQKVLKQLKARADVRAAAAQAGGIRHLNVQDVSY</sequence>
<dbReference type="SUPFAM" id="SSF48452">
    <property type="entry name" value="TPR-like"/>
    <property type="match status" value="1"/>
</dbReference>
<evidence type="ECO:0000313" key="1">
    <source>
        <dbReference type="EMBL" id="MBB5719022.1"/>
    </source>
</evidence>
<organism evidence="1 2">
    <name type="scientific">Stakelama sediminis</name>
    <dbReference type="NCBI Taxonomy" id="463200"/>
    <lineage>
        <taxon>Bacteria</taxon>
        <taxon>Pseudomonadati</taxon>
        <taxon>Pseudomonadota</taxon>
        <taxon>Alphaproteobacteria</taxon>
        <taxon>Sphingomonadales</taxon>
        <taxon>Sphingomonadaceae</taxon>
        <taxon>Stakelama</taxon>
    </lineage>
</organism>
<dbReference type="EMBL" id="JACIJI010000003">
    <property type="protein sequence ID" value="MBB5719022.1"/>
    <property type="molecule type" value="Genomic_DNA"/>
</dbReference>
<keyword evidence="2" id="KW-1185">Reference proteome</keyword>
<accession>A0A840YZV7</accession>
<dbReference type="Gene3D" id="1.25.40.10">
    <property type="entry name" value="Tetratricopeptide repeat domain"/>
    <property type="match status" value="1"/>
</dbReference>
<reference evidence="1 2" key="1">
    <citation type="submission" date="2020-08" db="EMBL/GenBank/DDBJ databases">
        <title>Genomic Encyclopedia of Type Strains, Phase IV (KMG-IV): sequencing the most valuable type-strain genomes for metagenomic binning, comparative biology and taxonomic classification.</title>
        <authorList>
            <person name="Goeker M."/>
        </authorList>
    </citation>
    <scope>NUCLEOTIDE SEQUENCE [LARGE SCALE GENOMIC DNA]</scope>
    <source>
        <strain evidence="1 2">DSM 27203</strain>
    </source>
</reference>
<gene>
    <name evidence="1" type="ORF">FHR23_001960</name>
</gene>